<name>A0A9X2VRJ4_9PSEU</name>
<proteinExistence type="predicted"/>
<evidence type="ECO:0000313" key="3">
    <source>
        <dbReference type="Proteomes" id="UP001141259"/>
    </source>
</evidence>
<keyword evidence="3" id="KW-1185">Reference proteome</keyword>
<reference evidence="2" key="1">
    <citation type="submission" date="2022-08" db="EMBL/GenBank/DDBJ databases">
        <authorList>
            <person name="Tistechok S."/>
            <person name="Samborskyy M."/>
            <person name="Roman I."/>
        </authorList>
    </citation>
    <scope>NUCLEOTIDE SEQUENCE</scope>
    <source>
        <strain evidence="2">DSM 103496</strain>
    </source>
</reference>
<protein>
    <submittedName>
        <fullName evidence="2">Uncharacterized protein</fullName>
    </submittedName>
</protein>
<evidence type="ECO:0000256" key="1">
    <source>
        <dbReference type="SAM" id="MobiDB-lite"/>
    </source>
</evidence>
<dbReference type="RefSeq" id="WP_259626408.1">
    <property type="nucleotide sequence ID" value="NZ_JANYMP010000015.1"/>
</dbReference>
<feature type="region of interest" description="Disordered" evidence="1">
    <location>
        <begin position="251"/>
        <end position="271"/>
    </location>
</feature>
<comment type="caution">
    <text evidence="2">The sequence shown here is derived from an EMBL/GenBank/DDBJ whole genome shotgun (WGS) entry which is preliminary data.</text>
</comment>
<accession>A0A9X2VRJ4</accession>
<dbReference type="Proteomes" id="UP001141259">
    <property type="component" value="Unassembled WGS sequence"/>
</dbReference>
<evidence type="ECO:0000313" key="2">
    <source>
        <dbReference type="EMBL" id="MCS7480924.1"/>
    </source>
</evidence>
<sequence>MNQANFRRSLLVSCDLRKYGAADDQLQRILQELLIQSLDRAGQVAGLDRTTWHRQPKGDEEFAVLPPDSPERPVVDDYVRALNAELQSVNRYRVPDAKVRMRMALHHGAIVDGANGFPGNDAVLVSRLLNSQAAHQALEDFPNADLVVVLSDHLYGTLVAAGHTSLKPSDFRKVDVTVKNFKGHGWMWIPDGDVHAMKFDEAAEPAELPPAQTGSVNQHAVASGGSAIYQAGNDIRIPRSVQNADVIQNFDGNDMKGSSFGPNYHGRTGEN</sequence>
<dbReference type="AlphaFoldDB" id="A0A9X2VRJ4"/>
<gene>
    <name evidence="2" type="ORF">NZH93_29050</name>
</gene>
<dbReference type="EMBL" id="JANYMP010000015">
    <property type="protein sequence ID" value="MCS7480924.1"/>
    <property type="molecule type" value="Genomic_DNA"/>
</dbReference>
<organism evidence="2 3">
    <name type="scientific">Umezawaea endophytica</name>
    <dbReference type="NCBI Taxonomy" id="1654476"/>
    <lineage>
        <taxon>Bacteria</taxon>
        <taxon>Bacillati</taxon>
        <taxon>Actinomycetota</taxon>
        <taxon>Actinomycetes</taxon>
        <taxon>Pseudonocardiales</taxon>
        <taxon>Pseudonocardiaceae</taxon>
        <taxon>Umezawaea</taxon>
    </lineage>
</organism>